<accession>A0A0A8Y1H2</accession>
<name>A0A0A8Y1H2_ARUDO</name>
<reference evidence="1" key="2">
    <citation type="journal article" date="2015" name="Data Brief">
        <title>Shoot transcriptome of the giant reed, Arundo donax.</title>
        <authorList>
            <person name="Barrero R.A."/>
            <person name="Guerrero F.D."/>
            <person name="Moolhuijzen P."/>
            <person name="Goolsby J.A."/>
            <person name="Tidwell J."/>
            <person name="Bellgard S.E."/>
            <person name="Bellgard M.I."/>
        </authorList>
    </citation>
    <scope>NUCLEOTIDE SEQUENCE</scope>
    <source>
        <tissue evidence="1">Shoot tissue taken approximately 20 cm above the soil surface</tissue>
    </source>
</reference>
<protein>
    <submittedName>
        <fullName evidence="1">Uncharacterized protein</fullName>
    </submittedName>
</protein>
<evidence type="ECO:0000313" key="1">
    <source>
        <dbReference type="EMBL" id="JAD18918.1"/>
    </source>
</evidence>
<dbReference type="AlphaFoldDB" id="A0A0A8Y1H2"/>
<sequence>MVALCSSFTLLFILVTTGTDRVPQAS</sequence>
<proteinExistence type="predicted"/>
<organism evidence="1">
    <name type="scientific">Arundo donax</name>
    <name type="common">Giant reed</name>
    <name type="synonym">Donax arundinaceus</name>
    <dbReference type="NCBI Taxonomy" id="35708"/>
    <lineage>
        <taxon>Eukaryota</taxon>
        <taxon>Viridiplantae</taxon>
        <taxon>Streptophyta</taxon>
        <taxon>Embryophyta</taxon>
        <taxon>Tracheophyta</taxon>
        <taxon>Spermatophyta</taxon>
        <taxon>Magnoliopsida</taxon>
        <taxon>Liliopsida</taxon>
        <taxon>Poales</taxon>
        <taxon>Poaceae</taxon>
        <taxon>PACMAD clade</taxon>
        <taxon>Arundinoideae</taxon>
        <taxon>Arundineae</taxon>
        <taxon>Arundo</taxon>
    </lineage>
</organism>
<reference evidence="1" key="1">
    <citation type="submission" date="2014-09" db="EMBL/GenBank/DDBJ databases">
        <authorList>
            <person name="Magalhaes I.L.F."/>
            <person name="Oliveira U."/>
            <person name="Santos F.R."/>
            <person name="Vidigal T.H.D.A."/>
            <person name="Brescovit A.D."/>
            <person name="Santos A.J."/>
        </authorList>
    </citation>
    <scope>NUCLEOTIDE SEQUENCE</scope>
    <source>
        <tissue evidence="1">Shoot tissue taken approximately 20 cm above the soil surface</tissue>
    </source>
</reference>
<dbReference type="EMBL" id="GBRH01278977">
    <property type="protein sequence ID" value="JAD18918.1"/>
    <property type="molecule type" value="Transcribed_RNA"/>
</dbReference>